<dbReference type="EMBL" id="MT774410">
    <property type="protein sequence ID" value="QOR57837.1"/>
    <property type="molecule type" value="Genomic_DNA"/>
</dbReference>
<keyword evidence="4" id="KW-1185">Reference proteome</keyword>
<dbReference type="RefSeq" id="YP_010113477.1">
    <property type="nucleotide sequence ID" value="NC_055903.1"/>
</dbReference>
<dbReference type="Proteomes" id="UP000594103">
    <property type="component" value="Segment"/>
</dbReference>
<evidence type="ECO:0000313" key="3">
    <source>
        <dbReference type="EMBL" id="QOR57837.1"/>
    </source>
</evidence>
<accession>A0A7M1RTQ5</accession>
<feature type="transmembrane region" description="Helical" evidence="2">
    <location>
        <begin position="1655"/>
        <end position="1682"/>
    </location>
</feature>
<reference evidence="3 4" key="1">
    <citation type="submission" date="2020-07" db="EMBL/GenBank/DDBJ databases">
        <title>Taxonomic proposal: Crassvirales, a new order of highly abundant and diverse bacterial viruses.</title>
        <authorList>
            <person name="Shkoporov A.N."/>
            <person name="Stockdale S.R."/>
            <person name="Guerin E."/>
            <person name="Ross R.P."/>
            <person name="Hill C."/>
        </authorList>
    </citation>
    <scope>NUCLEOTIDE SEQUENCE [LARGE SCALE GENOMIC DNA]</scope>
</reference>
<sequence>MIFCPNLKNKVVGKEFKKLTDVLGEDLAYLLWDKTNGEGVLYDELGNLLLSYKKILDRANGDEESAIIAIAETIINGTPDTELKTGKFLNYYDYQKAYIEKFMPKIRMNLNNSEINEVEDQIVFNRISDLLGVEAADSFRYYVHENIDDLSNKVFSISVDKNNLPDYSKDVRTNKITELARIWLNTEYFNNILPEQLQNLRNKWIDGGKVISYPEMFISNIINSIKHSDINEYDQTTQDIINNACIISYRASFNDIKLKSQRFGKLKHDISDKESKFYKSLFDAIKQHNTNIFSTKRAYDERLRLQLEYKANSDLHKQFINYLSKSLANYYSAKQRKSQWNVITSPTKMSLKLVLTSIAKDPEYKIYKDLCERLSKMSGDIEILFDRIDSDATFGRHLYTKNKNSEKITKIIIDVYKTRLTPHEQIQTILHEIVHAATINYLVDHKELSQKLKKYIDYIVSANSNSLFYMLSDVYGFKNEREFIAEFFANPMFRESLKYMEPMEGGEFKSLFHLIIDFILSLFGYKDKSGSVYDQISPIMEYILDEGISYGSLVQYNPIKHAEFELIRSNLQALKSTIKSSIDRLTSAYKRKTKTTALDEDVKQHLFFLQCKLKSLDDTESKIEVLRVFVEDIIGDIRTPKSWSGKYLEKIQQWEDDTNFEHVTPSDIVDVYENVICILNLFIGDTGVIRSQDIDFDEKAEKNFDSLRKAKDKIYDVWAHATHEVSSRIVDDFVDNYADAVTEDREGMKQVTKDWLFNSIMFNDFGGVVAFLYNYANSPNPVIKQIFHLIQTKESLTELEFAEIIRPIERLMHKHDNMFSRKKHNVAKLIAEKDANGLFTGYYVTEANRGECERVVELRTEQFRNKFMEDHKFTNSFGDTIYPFYMQEDGKWLLVLKVVDKDGDVTFIREDAFSHRTSQWVPVGGSYSWSPTDAPLFVQYMLGIEKIKSEEYDRRYTFNYYSERLSPPYHEKYCPDGHGLSPDTLAKYNEIQSEINFYYDLATGKDGVCRPEDLSPENKEKLRYYKKELENLSNPYITPPNYVQGQTGILKSGDDYRMACEICAWQKYINDKTELSFDFDTFEEALQEATKKGNQDAFLEFNGSFSISPEYYEYVTKLVANAVYNKLKADAAKTNTICAFTFDQVLRAVLTRYESKDKSFKKAFGKLFKTNDLFNPDLSEFYNKIEYLLEAKRLDEQSAKPSNATMETIGGIPIGVVWSKHFNSYQIPYTTNNGYERVIVDDDGYISIDELNPSKDIKPEERATYLDKALCYFEELINDPNHSLGIGYLDGINDDRGEPMNIINVADRLYAQFSNKGLRIQQWIYDNILTYKYTARDSSWTGETILKKPLTMFCARKPAKDTFTWKGKEVPSVCWTPTSSRFKHKGNALDNNFLNSDYDFSKQALVQPKLSKYRNPDYDKILDDLYAKSLYDSIFDIMRYCWDIYFPDQPYLGQMPQIEASAGAQLSRLFNNGLQATSQQLISNMTDVQAKDDVIRTKDRIVNPDGSYANEVLQKYVGKINDPQMISIDHFNAVAHFLMAALSYKNKKDIQDTIKAIRMSLDPNIRSKYFEKFGQKEGQFEPKENKNSVKVFDAMVDTHLYDTKSDFIESEDDSVGTGEDKNKIRPLMVGAFATAGSASAVAPLAFLGFTTLSVFGIAVPITAATLITSAAFGIVTGAAAAFTTYYQKKNGQSAGAGKYSRLFITATALQLLGFNLLSAMTGAFDSTITLIRVALEGTGINIKDLTSSFYHVITNLPKMLQNIKNPVANNKITEMMKKAGVSIDFRSRFSDGLNSRAYRVLTELPMAVYRLGDYFTSSCLLTSMYMNTRLFDPEKFKYDIDTTVPAGFYTKNQLVTKLMDDGFLKKEAIAIYNRCNVNLYDATDEKAQPKDEYKHLITQDNFDRCRSYSKFRLALINGTNPDNDKAPWRNSPWASAVMLFRGFLLQNLQEKFAGGIDNIPKRFKRTEEPETTGTNTKLVSKVSVIPFTKQEQERRFAYNYELGHSLPETFKALYRACGAILEYVINPIVNAFRNKKSETRKLSAVEVNALKRLFIFCLSMLVQTVAVKQFHDFATDNITLPQKVHYYKNRDVKGPKDVFNAVDWINYWKYAAENRHYLAIIDDVLFRTHTSQLNTWNISDAESIITCATVLQSGYNQLLGTSRATQELLEIDDLGNRKGNQIITHGGYAGQTRKARDLAKTFGWLNNTHTSLTLAGVQANYNFNRKTFNPILNRIIGKKDEEKPIIKKAKPNRNDGYDLDMSGTDGFDLGTTNSSDGFDLE</sequence>
<keyword evidence="2" id="KW-0472">Membrane</keyword>
<feature type="transmembrane region" description="Helical" evidence="2">
    <location>
        <begin position="1627"/>
        <end position="1649"/>
    </location>
</feature>
<feature type="transmembrane region" description="Helical" evidence="2">
    <location>
        <begin position="1702"/>
        <end position="1724"/>
    </location>
</feature>
<keyword evidence="2" id="KW-1133">Transmembrane helix</keyword>
<feature type="compositionally biased region" description="Polar residues" evidence="1">
    <location>
        <begin position="2270"/>
        <end position="2281"/>
    </location>
</feature>
<keyword evidence="2" id="KW-0812">Transmembrane</keyword>
<feature type="region of interest" description="Disordered" evidence="1">
    <location>
        <begin position="2246"/>
        <end position="2281"/>
    </location>
</feature>
<dbReference type="KEGG" id="vg:65132002"/>
<evidence type="ECO:0000313" key="4">
    <source>
        <dbReference type="Proteomes" id="UP000594103"/>
    </source>
</evidence>
<name>A0A7M1RTQ5_9CAUD</name>
<protein>
    <submittedName>
        <fullName evidence="3">Uncharacterized protein</fullName>
    </submittedName>
</protein>
<evidence type="ECO:0000256" key="1">
    <source>
        <dbReference type="SAM" id="MobiDB-lite"/>
    </source>
</evidence>
<proteinExistence type="predicted"/>
<evidence type="ECO:0000256" key="2">
    <source>
        <dbReference type="SAM" id="Phobius"/>
    </source>
</evidence>
<organism evidence="3 4">
    <name type="scientific">uncultured phage cr272_1</name>
    <dbReference type="NCBI Taxonomy" id="2772094"/>
    <lineage>
        <taxon>Viruses</taxon>
        <taxon>Duplodnaviria</taxon>
        <taxon>Heunggongvirae</taxon>
        <taxon>Uroviricota</taxon>
        <taxon>Caudoviricetes</taxon>
        <taxon>Crassvirales</taxon>
        <taxon>Suoliviridae</taxon>
        <taxon>Oafivirinae</taxon>
        <taxon>Buhlduvirus</taxon>
        <taxon>Buhlduvirus porcinus</taxon>
    </lineage>
</organism>
<dbReference type="GeneID" id="65132002"/>